<dbReference type="EMBL" id="JARQWQ010000019">
    <property type="protein sequence ID" value="KAK2565424.1"/>
    <property type="molecule type" value="Genomic_DNA"/>
</dbReference>
<evidence type="ECO:0000313" key="7">
    <source>
        <dbReference type="Proteomes" id="UP001249851"/>
    </source>
</evidence>
<evidence type="ECO:0000256" key="2">
    <source>
        <dbReference type="ARBA" id="ARBA00022679"/>
    </source>
</evidence>
<dbReference type="GO" id="GO:0004674">
    <property type="term" value="F:protein serine/threonine kinase activity"/>
    <property type="evidence" value="ECO:0007669"/>
    <property type="project" value="UniProtKB-KW"/>
</dbReference>
<evidence type="ECO:0000259" key="5">
    <source>
        <dbReference type="Pfam" id="PF02816"/>
    </source>
</evidence>
<accession>A0AAD9QQ19</accession>
<keyword evidence="4" id="KW-0472">Membrane</keyword>
<keyword evidence="7" id="KW-1185">Reference proteome</keyword>
<proteinExistence type="predicted"/>
<dbReference type="InterPro" id="IPR004166">
    <property type="entry name" value="a-kinase_dom"/>
</dbReference>
<dbReference type="Pfam" id="PF02816">
    <property type="entry name" value="Alpha_kinase"/>
    <property type="match status" value="1"/>
</dbReference>
<reference evidence="6" key="1">
    <citation type="journal article" date="2023" name="G3 (Bethesda)">
        <title>Whole genome assembly and annotation of the endangered Caribbean coral Acropora cervicornis.</title>
        <authorList>
            <person name="Selwyn J.D."/>
            <person name="Vollmer S.V."/>
        </authorList>
    </citation>
    <scope>NUCLEOTIDE SEQUENCE</scope>
    <source>
        <strain evidence="6">K2</strain>
    </source>
</reference>
<evidence type="ECO:0000256" key="3">
    <source>
        <dbReference type="ARBA" id="ARBA00022777"/>
    </source>
</evidence>
<gene>
    <name evidence="6" type="ORF">P5673_010482</name>
</gene>
<dbReference type="GO" id="GO:0005524">
    <property type="term" value="F:ATP binding"/>
    <property type="evidence" value="ECO:0007669"/>
    <property type="project" value="InterPro"/>
</dbReference>
<keyword evidence="3" id="KW-0418">Kinase</keyword>
<protein>
    <recommendedName>
        <fullName evidence="5">Alpha-type protein kinase domain-containing protein</fullName>
    </recommendedName>
</protein>
<keyword evidence="4" id="KW-0812">Transmembrane</keyword>
<dbReference type="AlphaFoldDB" id="A0AAD9QQ19"/>
<reference evidence="6" key="2">
    <citation type="journal article" date="2023" name="Science">
        <title>Genomic signatures of disease resistance in endangered staghorn corals.</title>
        <authorList>
            <person name="Vollmer S.V."/>
            <person name="Selwyn J.D."/>
            <person name="Despard B.A."/>
            <person name="Roesel C.L."/>
        </authorList>
    </citation>
    <scope>NUCLEOTIDE SEQUENCE</scope>
    <source>
        <strain evidence="6">K2</strain>
    </source>
</reference>
<keyword evidence="2" id="KW-0808">Transferase</keyword>
<evidence type="ECO:0000256" key="4">
    <source>
        <dbReference type="SAM" id="Phobius"/>
    </source>
</evidence>
<feature type="domain" description="Alpha-type protein kinase" evidence="5">
    <location>
        <begin position="7"/>
        <end position="79"/>
    </location>
</feature>
<comment type="caution">
    <text evidence="6">The sequence shown here is derived from an EMBL/GenBank/DDBJ whole genome shotgun (WGS) entry which is preliminary data.</text>
</comment>
<evidence type="ECO:0000256" key="1">
    <source>
        <dbReference type="ARBA" id="ARBA00022527"/>
    </source>
</evidence>
<name>A0AAD9QQ19_ACRCE</name>
<sequence length="114" mass="12808">MFDCERATVEEFVPGSFAQYVNNNGNCVAVPKDATQDLNDLFLKAKTLVHHSYADHKLILLGIQGSAFTLYDLEIATAEIMDKEHHEIYFFVAIALVSLLQLFSQTMCAMNFVT</sequence>
<organism evidence="6 7">
    <name type="scientific">Acropora cervicornis</name>
    <name type="common">Staghorn coral</name>
    <dbReference type="NCBI Taxonomy" id="6130"/>
    <lineage>
        <taxon>Eukaryota</taxon>
        <taxon>Metazoa</taxon>
        <taxon>Cnidaria</taxon>
        <taxon>Anthozoa</taxon>
        <taxon>Hexacorallia</taxon>
        <taxon>Scleractinia</taxon>
        <taxon>Astrocoeniina</taxon>
        <taxon>Acroporidae</taxon>
        <taxon>Acropora</taxon>
    </lineage>
</organism>
<feature type="transmembrane region" description="Helical" evidence="4">
    <location>
        <begin position="88"/>
        <end position="113"/>
    </location>
</feature>
<evidence type="ECO:0000313" key="6">
    <source>
        <dbReference type="EMBL" id="KAK2565424.1"/>
    </source>
</evidence>
<dbReference type="Proteomes" id="UP001249851">
    <property type="component" value="Unassembled WGS sequence"/>
</dbReference>
<keyword evidence="4" id="KW-1133">Transmembrane helix</keyword>
<keyword evidence="1" id="KW-0723">Serine/threonine-protein kinase</keyword>